<sequence>MIELILDTILPGDAALGMPPASMLDFEAYQLRHRVFDQVDAFVAMIDGVARERFGQPFEQLDASQRLAAINGCKVVDVRLFSSFLTHVMRAYYTDRRVLTQASAGAVPPFPAGNELDTDDWTILEPVYMRGAIWRSTDSL</sequence>
<evidence type="ECO:0000313" key="2">
    <source>
        <dbReference type="Proteomes" id="UP001629392"/>
    </source>
</evidence>
<dbReference type="RefSeq" id="WP_408152763.1">
    <property type="nucleotide sequence ID" value="NZ_JAQQCL010000005.1"/>
</dbReference>
<accession>A0ABW9EBP5</accession>
<evidence type="ECO:0008006" key="3">
    <source>
        <dbReference type="Google" id="ProtNLM"/>
    </source>
</evidence>
<comment type="caution">
    <text evidence="1">The sequence shown here is derived from an EMBL/GenBank/DDBJ whole genome shotgun (WGS) entry which is preliminary data.</text>
</comment>
<gene>
    <name evidence="1" type="ORF">PQQ73_09110</name>
</gene>
<organism evidence="1 2">
    <name type="scientific">Paraburkholderia strydomiana</name>
    <dbReference type="NCBI Taxonomy" id="1245417"/>
    <lineage>
        <taxon>Bacteria</taxon>
        <taxon>Pseudomonadati</taxon>
        <taxon>Pseudomonadota</taxon>
        <taxon>Betaproteobacteria</taxon>
        <taxon>Burkholderiales</taxon>
        <taxon>Burkholderiaceae</taxon>
        <taxon>Paraburkholderia</taxon>
    </lineage>
</organism>
<name>A0ABW9EBP5_9BURK</name>
<evidence type="ECO:0000313" key="1">
    <source>
        <dbReference type="EMBL" id="MFM0716485.1"/>
    </source>
</evidence>
<dbReference type="Proteomes" id="UP001629392">
    <property type="component" value="Unassembled WGS sequence"/>
</dbReference>
<dbReference type="EMBL" id="JAQQCL010000005">
    <property type="protein sequence ID" value="MFM0716485.1"/>
    <property type="molecule type" value="Genomic_DNA"/>
</dbReference>
<proteinExistence type="predicted"/>
<protein>
    <recommendedName>
        <fullName evidence="3">Gluconate 2-dehydrogenase</fullName>
    </recommendedName>
</protein>
<reference evidence="1 2" key="1">
    <citation type="journal article" date="2024" name="Chem. Sci.">
        <title>Discovery of megapolipeptins by genome mining of a Burkholderiales bacteria collection.</title>
        <authorList>
            <person name="Paulo B.S."/>
            <person name="Recchia M.J.J."/>
            <person name="Lee S."/>
            <person name="Fergusson C.H."/>
            <person name="Romanowski S.B."/>
            <person name="Hernandez A."/>
            <person name="Krull N."/>
            <person name="Liu D.Y."/>
            <person name="Cavanagh H."/>
            <person name="Bos A."/>
            <person name="Gray C.A."/>
            <person name="Murphy B.T."/>
            <person name="Linington R.G."/>
            <person name="Eustaquio A.S."/>
        </authorList>
    </citation>
    <scope>NUCLEOTIDE SEQUENCE [LARGE SCALE GENOMIC DNA]</scope>
    <source>
        <strain evidence="1 2">RL17-350-BIC-E</strain>
    </source>
</reference>
<keyword evidence="2" id="KW-1185">Reference proteome</keyword>